<keyword evidence="1" id="KW-0472">Membrane</keyword>
<dbReference type="Proteomes" id="UP000177122">
    <property type="component" value="Unassembled WGS sequence"/>
</dbReference>
<evidence type="ECO:0000256" key="1">
    <source>
        <dbReference type="SAM" id="Phobius"/>
    </source>
</evidence>
<keyword evidence="1" id="KW-0812">Transmembrane</keyword>
<evidence type="ECO:0000313" key="2">
    <source>
        <dbReference type="EMBL" id="OGZ06446.1"/>
    </source>
</evidence>
<feature type="transmembrane region" description="Helical" evidence="1">
    <location>
        <begin position="186"/>
        <end position="207"/>
    </location>
</feature>
<gene>
    <name evidence="2" type="ORF">A2845_06020</name>
</gene>
<dbReference type="PANTHER" id="PTHR30221:SF1">
    <property type="entry name" value="SMALL-CONDUCTANCE MECHANOSENSITIVE CHANNEL"/>
    <property type="match status" value="1"/>
</dbReference>
<evidence type="ECO:0008006" key="4">
    <source>
        <dbReference type="Google" id="ProtNLM"/>
    </source>
</evidence>
<dbReference type="InterPro" id="IPR045275">
    <property type="entry name" value="MscS_archaea/bacteria_type"/>
</dbReference>
<feature type="transmembrane region" description="Helical" evidence="1">
    <location>
        <begin position="89"/>
        <end position="112"/>
    </location>
</feature>
<dbReference type="AlphaFoldDB" id="A0A1G2CYJ6"/>
<comment type="caution">
    <text evidence="2">The sequence shown here is derived from an EMBL/GenBank/DDBJ whole genome shotgun (WGS) entry which is preliminary data.</text>
</comment>
<dbReference type="Gene3D" id="1.10.287.1260">
    <property type="match status" value="1"/>
</dbReference>
<name>A0A1G2CYJ6_9BACT</name>
<protein>
    <recommendedName>
        <fullName evidence="4">Small-conductance mechanosensitive ion channel</fullName>
    </recommendedName>
</protein>
<accession>A0A1G2CYJ6</accession>
<feature type="transmembrane region" description="Helical" evidence="1">
    <location>
        <begin position="164"/>
        <end position="180"/>
    </location>
</feature>
<dbReference type="PANTHER" id="PTHR30221">
    <property type="entry name" value="SMALL-CONDUCTANCE MECHANOSENSITIVE CHANNEL"/>
    <property type="match status" value="1"/>
</dbReference>
<sequence length="227" mass="24461">MFQSLQTVLVQSLRDVAGGVADMLPKALAALVFVILGWVFGAAVGKVVRQLVESMNADEWLKKAGVDKYLEKAGYTLNAGAFFGWLAKLFFIIVFLVAAFDILGLSQVNLFLVQVLTYIPQVLVAAIILFVASIASDLLSGVVTGATKAMGSRVSEMLGTMTRWSIWMFAFIVALSQLGIAPQYMYTIFAGFVAMLALAGGLAFGLGGKEAAAEFIRDMRAEVREKK</sequence>
<evidence type="ECO:0000313" key="3">
    <source>
        <dbReference type="Proteomes" id="UP000177122"/>
    </source>
</evidence>
<proteinExistence type="predicted"/>
<keyword evidence="1" id="KW-1133">Transmembrane helix</keyword>
<dbReference type="InterPro" id="IPR008910">
    <property type="entry name" value="MSC_TM_helix"/>
</dbReference>
<dbReference type="Pfam" id="PF05552">
    <property type="entry name" value="MS_channel_1st_1"/>
    <property type="match status" value="2"/>
</dbReference>
<dbReference type="EMBL" id="MHLI01000002">
    <property type="protein sequence ID" value="OGZ06446.1"/>
    <property type="molecule type" value="Genomic_DNA"/>
</dbReference>
<organism evidence="2 3">
    <name type="scientific">Candidatus Lloydbacteria bacterium RIFCSPHIGHO2_01_FULL_49_22</name>
    <dbReference type="NCBI Taxonomy" id="1798658"/>
    <lineage>
        <taxon>Bacteria</taxon>
        <taxon>Candidatus Lloydiibacteriota</taxon>
    </lineage>
</organism>
<feature type="transmembrane region" description="Helical" evidence="1">
    <location>
        <begin position="27"/>
        <end position="48"/>
    </location>
</feature>
<feature type="transmembrane region" description="Helical" evidence="1">
    <location>
        <begin position="118"/>
        <end position="143"/>
    </location>
</feature>
<reference evidence="2 3" key="1">
    <citation type="journal article" date="2016" name="Nat. Commun.">
        <title>Thousands of microbial genomes shed light on interconnected biogeochemical processes in an aquifer system.</title>
        <authorList>
            <person name="Anantharaman K."/>
            <person name="Brown C.T."/>
            <person name="Hug L.A."/>
            <person name="Sharon I."/>
            <person name="Castelle C.J."/>
            <person name="Probst A.J."/>
            <person name="Thomas B.C."/>
            <person name="Singh A."/>
            <person name="Wilkins M.J."/>
            <person name="Karaoz U."/>
            <person name="Brodie E.L."/>
            <person name="Williams K.H."/>
            <person name="Hubbard S.S."/>
            <person name="Banfield J.F."/>
        </authorList>
    </citation>
    <scope>NUCLEOTIDE SEQUENCE [LARGE SCALE GENOMIC DNA]</scope>
</reference>
<dbReference type="GO" id="GO:0008381">
    <property type="term" value="F:mechanosensitive monoatomic ion channel activity"/>
    <property type="evidence" value="ECO:0007669"/>
    <property type="project" value="InterPro"/>
</dbReference>